<gene>
    <name evidence="5" type="ORF">IAD28_03770</name>
</gene>
<dbReference type="Gene3D" id="2.60.40.1180">
    <property type="entry name" value="Golgi alpha-mannosidase II"/>
    <property type="match status" value="1"/>
</dbReference>
<evidence type="ECO:0000313" key="5">
    <source>
        <dbReference type="EMBL" id="HIV10797.1"/>
    </source>
</evidence>
<dbReference type="EMBL" id="DVOL01000046">
    <property type="protein sequence ID" value="HIV10797.1"/>
    <property type="molecule type" value="Genomic_DNA"/>
</dbReference>
<feature type="chain" id="PRO_5039379882" evidence="2">
    <location>
        <begin position="24"/>
        <end position="681"/>
    </location>
</feature>
<dbReference type="PANTHER" id="PTHR42767:SF1">
    <property type="entry name" value="ENDO-BETA-1,6-GALACTANASE-LIKE DOMAIN-CONTAINING PROTEIN"/>
    <property type="match status" value="1"/>
</dbReference>
<dbReference type="Gene3D" id="3.20.20.80">
    <property type="entry name" value="Glycosidases"/>
    <property type="match status" value="1"/>
</dbReference>
<feature type="signal peptide" evidence="2">
    <location>
        <begin position="1"/>
        <end position="23"/>
    </location>
</feature>
<dbReference type="InterPro" id="IPR039743">
    <property type="entry name" value="6GAL/EXGAL"/>
</dbReference>
<keyword evidence="1" id="KW-0378">Hydrolase</keyword>
<dbReference type="InterPro" id="IPR013780">
    <property type="entry name" value="Glyco_hydro_b"/>
</dbReference>
<sequence>MGKRLAVLLLCMSVCLSSASCGADGVKPSPPGDGSLDSQEEIIDEEMVVMPEDVSIDTQITVSPINASQMNGGVFEGWGTSLCWWANRIGYSDKLSDMAADLFYSEDGLRLNIMRYNIGGGDDPTHNHITRTDSDVPGWLVYDEDSGEYQYDYDADSAQLNVLKRCREAAGEPSIVEVFSNSPPYFMTVSGCSSGGFDPNSNNLRDDCYEEFAEYLAHVTNYIQNELGIEVASVSPMNEPNTNFWGAYSYKQEGCHFDAGESQSRIIELTYDCLRKYELDNVIVAASDETSTELQIEEYKQYSDRAKECLGRINTHTYNPTRIAELGQLAKDEGFNLWMSEVDGNGMSGENAGEMSAGLWLAEKIIYDINSLSPSAWVLWQAIDKHICEEGYKGRQDSGMVDTTQGFWGTAVADHDSVDIILTQKYYALGQFTRYIRPGSRIIHCGGSSLSSYNPETKELTVVAVNSKDSVQTINCVFEGFKSFSRVITPIRTSGSIDSGEHWAELEAVYAYDSGFVASLKENSVTTFIVKNVELSEIELEEVDISLGTVSGSLPWNNGSDTADKAIDNDPMTFFDGVKDGWLEIDLGGKKEFSVIGFAPRSGFEQRMVGGCFYGSNNGKDWELIYEVTAAPSSGYNYKMLDKTLEYRYIRYSVPSGRADGATEDYLCNIAEIKLYKAAVR</sequence>
<reference evidence="5" key="1">
    <citation type="submission" date="2020-10" db="EMBL/GenBank/DDBJ databases">
        <authorList>
            <person name="Gilroy R."/>
        </authorList>
    </citation>
    <scope>NUCLEOTIDE SEQUENCE</scope>
    <source>
        <strain evidence="5">1370</strain>
    </source>
</reference>
<evidence type="ECO:0000259" key="3">
    <source>
        <dbReference type="Pfam" id="PF00754"/>
    </source>
</evidence>
<dbReference type="InterPro" id="IPR039514">
    <property type="entry name" value="6GAL-like"/>
</dbReference>
<dbReference type="InterPro" id="IPR000421">
    <property type="entry name" value="FA58C"/>
</dbReference>
<proteinExistence type="predicted"/>
<dbReference type="InterPro" id="IPR017853">
    <property type="entry name" value="GH"/>
</dbReference>
<dbReference type="SUPFAM" id="SSF51445">
    <property type="entry name" value="(Trans)glycosidases"/>
    <property type="match status" value="1"/>
</dbReference>
<organism evidence="5 6">
    <name type="scientific">Candidatus Faeciplasma avium</name>
    <dbReference type="NCBI Taxonomy" id="2840798"/>
    <lineage>
        <taxon>Bacteria</taxon>
        <taxon>Bacillati</taxon>
        <taxon>Bacillota</taxon>
        <taxon>Clostridia</taxon>
        <taxon>Eubacteriales</taxon>
        <taxon>Oscillospiraceae</taxon>
        <taxon>Oscillospiraceae incertae sedis</taxon>
        <taxon>Candidatus Faeciplasma</taxon>
    </lineage>
</organism>
<evidence type="ECO:0000256" key="2">
    <source>
        <dbReference type="SAM" id="SignalP"/>
    </source>
</evidence>
<feature type="domain" description="Endo-beta-1,6-galactanase-like" evidence="4">
    <location>
        <begin position="76"/>
        <end position="259"/>
    </location>
</feature>
<dbReference type="SUPFAM" id="SSF49785">
    <property type="entry name" value="Galactose-binding domain-like"/>
    <property type="match status" value="1"/>
</dbReference>
<dbReference type="AlphaFoldDB" id="A0A9D1T422"/>
<dbReference type="Proteomes" id="UP000823960">
    <property type="component" value="Unassembled WGS sequence"/>
</dbReference>
<dbReference type="PROSITE" id="PS51257">
    <property type="entry name" value="PROKAR_LIPOPROTEIN"/>
    <property type="match status" value="1"/>
</dbReference>
<evidence type="ECO:0000313" key="6">
    <source>
        <dbReference type="Proteomes" id="UP000823960"/>
    </source>
</evidence>
<feature type="domain" description="F5/8 type C" evidence="3">
    <location>
        <begin position="558"/>
        <end position="661"/>
    </location>
</feature>
<dbReference type="GO" id="GO:0004553">
    <property type="term" value="F:hydrolase activity, hydrolyzing O-glycosyl compounds"/>
    <property type="evidence" value="ECO:0007669"/>
    <property type="project" value="InterPro"/>
</dbReference>
<dbReference type="Pfam" id="PF14587">
    <property type="entry name" value="Glyco_hydr_30_2"/>
    <property type="match status" value="1"/>
</dbReference>
<dbReference type="PANTHER" id="PTHR42767">
    <property type="entry name" value="ENDO-BETA-1,6-GALACTANASE"/>
    <property type="match status" value="1"/>
</dbReference>
<keyword evidence="1" id="KW-0326">Glycosidase</keyword>
<evidence type="ECO:0000259" key="4">
    <source>
        <dbReference type="Pfam" id="PF14587"/>
    </source>
</evidence>
<comment type="caution">
    <text evidence="5">The sequence shown here is derived from an EMBL/GenBank/DDBJ whole genome shotgun (WGS) entry which is preliminary data.</text>
</comment>
<protein>
    <submittedName>
        <fullName evidence="5">Discoidin domain-containing protein</fullName>
    </submittedName>
</protein>
<accession>A0A9D1T422</accession>
<evidence type="ECO:0000256" key="1">
    <source>
        <dbReference type="ARBA" id="ARBA00023295"/>
    </source>
</evidence>
<reference evidence="5" key="2">
    <citation type="journal article" date="2021" name="PeerJ">
        <title>Extensive microbial diversity within the chicken gut microbiome revealed by metagenomics and culture.</title>
        <authorList>
            <person name="Gilroy R."/>
            <person name="Ravi A."/>
            <person name="Getino M."/>
            <person name="Pursley I."/>
            <person name="Horton D.L."/>
            <person name="Alikhan N.F."/>
            <person name="Baker D."/>
            <person name="Gharbi K."/>
            <person name="Hall N."/>
            <person name="Watson M."/>
            <person name="Adriaenssens E.M."/>
            <person name="Foster-Nyarko E."/>
            <person name="Jarju S."/>
            <person name="Secka A."/>
            <person name="Antonio M."/>
            <person name="Oren A."/>
            <person name="Chaudhuri R.R."/>
            <person name="La Ragione R."/>
            <person name="Hildebrand F."/>
            <person name="Pallen M.J."/>
        </authorList>
    </citation>
    <scope>NUCLEOTIDE SEQUENCE</scope>
    <source>
        <strain evidence="5">1370</strain>
    </source>
</reference>
<dbReference type="Pfam" id="PF00754">
    <property type="entry name" value="F5_F8_type_C"/>
    <property type="match status" value="1"/>
</dbReference>
<dbReference type="InterPro" id="IPR008979">
    <property type="entry name" value="Galactose-bd-like_sf"/>
</dbReference>
<keyword evidence="2" id="KW-0732">Signal</keyword>
<dbReference type="Gene3D" id="2.60.120.260">
    <property type="entry name" value="Galactose-binding domain-like"/>
    <property type="match status" value="1"/>
</dbReference>
<name>A0A9D1T422_9FIRM</name>